<keyword evidence="21" id="KW-0677">Repeat</keyword>
<comment type="similarity">
    <text evidence="9 37">Belongs to the hantavirus envelope glycoprotein family.</text>
</comment>
<keyword evidence="12" id="KW-1168">Fusion of virus membrane with host membrane</keyword>
<dbReference type="PIRSF" id="PIRSF003945">
    <property type="entry name" value="M_poly_HantaV"/>
    <property type="match status" value="1"/>
</dbReference>
<dbReference type="GO" id="GO:0039527">
    <property type="term" value="P:symbiont-mediated suppression of host TRAF-mediated signal transduction"/>
    <property type="evidence" value="ECO:0007669"/>
    <property type="project" value="UniProtKB-KW"/>
</dbReference>
<evidence type="ECO:0000259" key="39">
    <source>
        <dbReference type="PROSITE" id="PS51056"/>
    </source>
</evidence>
<evidence type="ECO:0000256" key="7">
    <source>
        <dbReference type="ARBA" id="ARBA00004426"/>
    </source>
</evidence>
<dbReference type="InterPro" id="IPR002532">
    <property type="entry name" value="Hanta_Gc_N"/>
</dbReference>
<dbReference type="GO" id="GO:0008270">
    <property type="term" value="F:zinc ion binding"/>
    <property type="evidence" value="ECO:0007669"/>
    <property type="project" value="UniProtKB-KW"/>
</dbReference>
<feature type="domain" description="ITAM" evidence="39">
    <location>
        <begin position="611"/>
        <end position="634"/>
    </location>
</feature>
<evidence type="ECO:0000256" key="27">
    <source>
        <dbReference type="ARBA" id="ARBA00022870"/>
    </source>
</evidence>
<dbReference type="PROSITE" id="PS51056">
    <property type="entry name" value="ITAM_2"/>
    <property type="match status" value="1"/>
</dbReference>
<keyword evidence="18 38" id="KW-0812">Transmembrane</keyword>
<dbReference type="GO" id="GO:0044167">
    <property type="term" value="C:host cell endoplasmic reticulum membrane"/>
    <property type="evidence" value="ECO:0007669"/>
    <property type="project" value="UniProtKB-SubCell"/>
</dbReference>
<evidence type="ECO:0000256" key="32">
    <source>
        <dbReference type="ARBA" id="ARBA00023180"/>
    </source>
</evidence>
<keyword evidence="30" id="KW-1045">Host mitochondrion</keyword>
<evidence type="ECO:0000256" key="18">
    <source>
        <dbReference type="ARBA" id="ARBA00022692"/>
    </source>
</evidence>
<evidence type="ECO:0000256" key="21">
    <source>
        <dbReference type="ARBA" id="ARBA00022737"/>
    </source>
</evidence>
<evidence type="ECO:0000256" key="9">
    <source>
        <dbReference type="ARBA" id="ARBA00005839"/>
    </source>
</evidence>
<keyword evidence="33" id="KW-1038">Host endoplasmic reticulum</keyword>
<dbReference type="GO" id="GO:0052170">
    <property type="term" value="P:symbiont-mediated suppression of host innate immune response"/>
    <property type="evidence" value="ECO:0007669"/>
    <property type="project" value="UniProtKB-KW"/>
</dbReference>
<dbReference type="GO" id="GO:0039654">
    <property type="term" value="P:fusion of virus membrane with host endosome membrane"/>
    <property type="evidence" value="ECO:0007669"/>
    <property type="project" value="UniProtKB-KW"/>
</dbReference>
<organism evidence="40">
    <name type="scientific">Dobrava-Belgrade orthohantavirus</name>
    <name type="common">DOBV</name>
    <name type="synonym">Dobrava virus</name>
    <dbReference type="NCBI Taxonomy" id="3052477"/>
    <lineage>
        <taxon>Viruses</taxon>
        <taxon>Riboviria</taxon>
        <taxon>Orthornavirae</taxon>
        <taxon>Negarnaviricota</taxon>
        <taxon>Polyploviricotina</taxon>
        <taxon>Bunyaviricetes</taxon>
        <taxon>Elliovirales</taxon>
        <taxon>Hantaviridae</taxon>
        <taxon>Mammantavirinae</taxon>
        <taxon>Orthohantavirus</taxon>
    </lineage>
</organism>
<dbReference type="GO" id="GO:0044228">
    <property type="term" value="C:host cell surface"/>
    <property type="evidence" value="ECO:0007669"/>
    <property type="project" value="UniProtKB-SubCell"/>
</dbReference>
<evidence type="ECO:0000256" key="34">
    <source>
        <dbReference type="ARBA" id="ARBA00023280"/>
    </source>
</evidence>
<evidence type="ECO:0000256" key="3">
    <source>
        <dbReference type="ARBA" id="ARBA00004244"/>
    </source>
</evidence>
<dbReference type="GO" id="GO:0055036">
    <property type="term" value="C:virion membrane"/>
    <property type="evidence" value="ECO:0007669"/>
    <property type="project" value="UniProtKB-SubCell"/>
</dbReference>
<evidence type="ECO:0000256" key="15">
    <source>
        <dbReference type="ARBA" id="ARBA00022595"/>
    </source>
</evidence>
<evidence type="ECO:0000313" key="40">
    <source>
        <dbReference type="EMBL" id="QQK53232.1"/>
    </source>
</evidence>
<evidence type="ECO:0000256" key="11">
    <source>
        <dbReference type="ARBA" id="ARBA00022482"/>
    </source>
</evidence>
<feature type="transmembrane region" description="Helical" evidence="38">
    <location>
        <begin position="627"/>
        <end position="646"/>
    </location>
</feature>
<keyword evidence="14" id="KW-0945">Host-virus interaction</keyword>
<dbReference type="Pfam" id="PF10538">
    <property type="entry name" value="ITAM_Cys-rich"/>
    <property type="match status" value="1"/>
</dbReference>
<dbReference type="InterPro" id="IPR016402">
    <property type="entry name" value="Envelope_glycoprot_Hantavirus"/>
</dbReference>
<keyword evidence="28 38" id="KW-1133">Transmembrane helix</keyword>
<dbReference type="GO" id="GO:0044178">
    <property type="term" value="C:host cell Golgi membrane"/>
    <property type="evidence" value="ECO:0007669"/>
    <property type="project" value="UniProtKB-SubCell"/>
</dbReference>
<dbReference type="GO" id="GO:0007165">
    <property type="term" value="P:signal transduction"/>
    <property type="evidence" value="ECO:0007669"/>
    <property type="project" value="InterPro"/>
</dbReference>
<evidence type="ECO:0000256" key="2">
    <source>
        <dbReference type="ARBA" id="ARBA00004181"/>
    </source>
</evidence>
<dbReference type="EMBL" id="MW091492">
    <property type="protein sequence ID" value="QQK53232.1"/>
    <property type="molecule type" value="Viral_cRNA"/>
</dbReference>
<keyword evidence="31" id="KW-1015">Disulfide bond</keyword>
<dbReference type="InterPro" id="IPR048790">
    <property type="entry name" value="Gn-B_hanta"/>
</dbReference>
<dbReference type="Pfam" id="PF01561">
    <property type="entry name" value="Hanta_Gc_N"/>
    <property type="match status" value="1"/>
</dbReference>
<keyword evidence="15" id="KW-1162">Viral penetration into host cytoplasm</keyword>
<keyword evidence="20" id="KW-0732">Signal</keyword>
<feature type="transmembrane region" description="Helical" evidence="38">
    <location>
        <begin position="1106"/>
        <end position="1129"/>
    </location>
</feature>
<evidence type="ECO:0000256" key="12">
    <source>
        <dbReference type="ARBA" id="ARBA00022506"/>
    </source>
</evidence>
<name>A0A883BXN5_DOBV</name>
<evidence type="ECO:0000256" key="16">
    <source>
        <dbReference type="ARBA" id="ARBA00022632"/>
    </source>
</evidence>
<reference evidence="40" key="1">
    <citation type="journal article" date="2021" name="Transbound. Emerg. Dis.">
        <title>Zoonotic pathogen screening of striped field mice (Apodemus agrarius) from Austria.</title>
        <authorList>
            <person name="Jeske K."/>
            <person name="Herzig-Straschil B."/>
            <person name="Raileanu C."/>
            <person name="Kunec D."/>
            <person name="Tauchmann O."/>
            <person name="Emirhar D."/>
            <person name="Schmidt S."/>
            <person name="Trimpert J."/>
            <person name="Silaghi C."/>
            <person name="Heckel G."/>
            <person name="Ulrich R.G."/>
            <person name="Drewes S."/>
        </authorList>
    </citation>
    <scope>NUCLEOTIDE SEQUENCE</scope>
    <source>
        <strain evidence="40">KS18/1812</strain>
    </source>
</reference>
<dbReference type="Gene3D" id="1.10.8.1320">
    <property type="match status" value="1"/>
</dbReference>
<keyword evidence="13" id="KW-1170">Fusion of virus membrane with host endosomal membrane</keyword>
<keyword evidence="32" id="KW-0325">Glycoprotein</keyword>
<sequence>MIMWGLLLTMSLINLGTSLKNVYDLRIECPHSINFGESSVTGKVELPPIPLTDAETLVPESSCNMDNHQSLSITQRVTKVSWRKKADKVQAAKDSFETISSEINLKGTCTLTHRMVEESYRSRKSVICYDLSCNSTHCKPTMYMIVPVHSCNMMKSCLVGLGPYRIQVVYERTYCTTGILIEGKCFVPDQSIISVIKNGVFDIASVSIVCFFIRIKGNSYKIMTNIKTANPNNCNDTDNKVQGYYLCIVGANSSPVYAPSTTDFRSMEVLASLLRSPHGEDHDLSGEEVATYSIAGQVEGKVPHTENAANMLFTAFSGIPSYSSLSVFAGNQDGTVIYSPGLFPKLNQSSCEKVALPLIWEGYIDLPGYYETIHPCNVFCVLSGPGASCEAFSEGGIFNITSPTCLVSKQNRFRAAEQQINFVCQRVDQDIVIYCNGQKKTILTKTLVIGQCIYSVTSLFSIMPGVAHSIAIELCVPGFHGWATAALLTTFCFGWILIPSITLAILIVLKFFAAILHNSSQENRFKVILRKIKEEFEKTKGSMVCEVCKYECETGKELKAHNLSCPQSQCPYCFTHCELTESAFQAHYRVCQATHRFRDDLKKTITPQSTSPGCYRTLNLFRYKSRCYIFTVWVVLLIIESILWAASASEIVLEPSWNDNAHGVGVVPMHTDLELDFSLPSSSKYTYKRKLTSPINQEQSVDLHIEIESQRISTSVHALGHWFDGRLNLKTSFHCYGACTKYEYPWHTARCHFERDFEYENSWSCNPADCPGIGTGCTACGLYLDQLKPVGSAYKLITVRYSRKVCVQFGEENLCKTIDMNDCFVSRHVKVCIIGTVSKFSQGDTLVFLGPMEGGGLIFKDWCTTTCQFGDPGDIMSPKDKGFSCPDFTGHFRKKCNFATTPVCEYDGNMVSGYKKVMATIDSFQAFNTSYIHYTDERIEWKDPDGMLKDHINILVTKDIDFENLGENPCKVGLQTASIEGAWGSGVGFTLTCQISLTECSRFLTSIKACDMAICYGAQSVTLVRGQNTVKVSGKGGHSGSSFKCCHGTDCSQQGLQASAPHLDKVNGIVEQESTQVYDDGAPQCGISCWFLKSGEWIKGIFNGNWIVIVVLIFFFILSLILLSFLCPIRKHKRS</sequence>
<protein>
    <recommendedName>
        <fullName evidence="10 37">Envelopment polyprotein</fullName>
    </recommendedName>
    <alternativeName>
        <fullName evidence="36 37">M polyprotein</fullName>
    </alternativeName>
</protein>
<evidence type="ECO:0000256" key="36">
    <source>
        <dbReference type="ARBA" id="ARBA00031199"/>
    </source>
</evidence>
<evidence type="ECO:0000256" key="22">
    <source>
        <dbReference type="ARBA" id="ARBA00022771"/>
    </source>
</evidence>
<evidence type="ECO:0000256" key="33">
    <source>
        <dbReference type="ARBA" id="ARBA00023184"/>
    </source>
</evidence>
<dbReference type="GO" id="GO:0019062">
    <property type="term" value="P:virion attachment to host cell"/>
    <property type="evidence" value="ECO:0007669"/>
    <property type="project" value="UniProtKB-KW"/>
</dbReference>
<keyword evidence="23" id="KW-1161">Viral attachment to host cell</keyword>
<accession>A0A883BXN5</accession>
<keyword evidence="17" id="KW-1110">Inhibition of host TRAFs by virus</keyword>
<comment type="subcellular location">
    <subcellularLocation>
        <location evidence="4">Host Golgi apparatus membrane</location>
        <topology evidence="4">Multi-pass membrane protein</topology>
    </subcellularLocation>
    <subcellularLocation>
        <location evidence="3">Host Golgi apparatus membrane</location>
        <topology evidence="3">Single-pass type I membrane protein</topology>
    </subcellularLocation>
    <subcellularLocation>
        <location evidence="7">Host cell surface</location>
    </subcellularLocation>
    <subcellularLocation>
        <location evidence="1">Host endoplasmic reticulum membrane</location>
        <topology evidence="1">Multi-pass membrane protein</topology>
    </subcellularLocation>
    <subcellularLocation>
        <location evidence="8">Host endoplasmic reticulum membrane</location>
        <topology evidence="8">Single-pass type I membrane protein</topology>
    </subcellularLocation>
    <subcellularLocation>
        <location evidence="2">Host mitochondrion</location>
    </subcellularLocation>
    <subcellularLocation>
        <location evidence="6">Virion membrane</location>
        <topology evidence="6">Multi-pass membrane protein</topology>
    </subcellularLocation>
    <subcellularLocation>
        <location evidence="5">Virion membrane</location>
        <topology evidence="5">Single-pass membrane protein</topology>
    </subcellularLocation>
</comment>
<dbReference type="Pfam" id="PF20682">
    <property type="entry name" value="Hanta_Gc_C"/>
    <property type="match status" value="1"/>
</dbReference>
<evidence type="ECO:0000256" key="5">
    <source>
        <dbReference type="ARBA" id="ARBA00004381"/>
    </source>
</evidence>
<feature type="transmembrane region" description="Helical" evidence="38">
    <location>
        <begin position="493"/>
        <end position="516"/>
    </location>
</feature>
<evidence type="ECO:0000256" key="17">
    <source>
        <dbReference type="ARBA" id="ARBA00022647"/>
    </source>
</evidence>
<keyword evidence="27" id="KW-1043">Host membrane</keyword>
<evidence type="ECO:0000256" key="19">
    <source>
        <dbReference type="ARBA" id="ARBA00022723"/>
    </source>
</evidence>
<evidence type="ECO:0000256" key="13">
    <source>
        <dbReference type="ARBA" id="ARBA00022510"/>
    </source>
</evidence>
<keyword evidence="25" id="KW-0862">Zinc</keyword>
<keyword evidence="11" id="KW-1113">Inhibition of host RLR pathway by virus</keyword>
<keyword evidence="22" id="KW-0863">Zinc-finger</keyword>
<evidence type="ECO:0000256" key="14">
    <source>
        <dbReference type="ARBA" id="ARBA00022581"/>
    </source>
</evidence>
<keyword evidence="29 37" id="KW-0472">Membrane</keyword>
<keyword evidence="19" id="KW-0479">Metal-binding</keyword>
<evidence type="ECO:0000256" key="25">
    <source>
        <dbReference type="ARBA" id="ARBA00022833"/>
    </source>
</evidence>
<keyword evidence="34" id="KW-0899">Viral immunoevasion</keyword>
<organismHost>
    <name type="scientific">Apodemus flavicollis</name>
    <name type="common">Yellow-necked field mouse</name>
    <dbReference type="NCBI Taxonomy" id="54292"/>
</organismHost>
<dbReference type="InterPro" id="IPR002534">
    <property type="entry name" value="Hanta_Gn-H"/>
</dbReference>
<dbReference type="InterPro" id="IPR048791">
    <property type="entry name" value="Gc_C_bunya"/>
</dbReference>
<evidence type="ECO:0000256" key="23">
    <source>
        <dbReference type="ARBA" id="ARBA00022804"/>
    </source>
</evidence>
<evidence type="ECO:0000256" key="38">
    <source>
        <dbReference type="SAM" id="Phobius"/>
    </source>
</evidence>
<keyword evidence="16" id="KW-1090">Inhibition of host innate immune response by virus</keyword>
<evidence type="ECO:0000256" key="37">
    <source>
        <dbReference type="PIRNR" id="PIRNR003945"/>
    </source>
</evidence>
<evidence type="ECO:0000256" key="1">
    <source>
        <dbReference type="ARBA" id="ARBA00004153"/>
    </source>
</evidence>
<evidence type="ECO:0000256" key="30">
    <source>
        <dbReference type="ARBA" id="ARBA00023147"/>
    </source>
</evidence>
<organismHost>
    <name type="scientific">Apodemus ponticus</name>
    <name type="common">Caucasus field mouse</name>
    <dbReference type="NCBI Taxonomy" id="134909"/>
</organismHost>
<dbReference type="GO" id="GO:0046718">
    <property type="term" value="P:symbiont entry into host cell"/>
    <property type="evidence" value="ECO:0007669"/>
    <property type="project" value="UniProtKB-KW"/>
</dbReference>
<evidence type="ECO:0000256" key="8">
    <source>
        <dbReference type="ARBA" id="ARBA00004482"/>
    </source>
</evidence>
<keyword evidence="26 37" id="KW-0946">Virion</keyword>
<evidence type="ECO:0000256" key="10">
    <source>
        <dbReference type="ARBA" id="ARBA00015294"/>
    </source>
</evidence>
<proteinExistence type="inferred from homology"/>
<evidence type="ECO:0000256" key="4">
    <source>
        <dbReference type="ARBA" id="ARBA00004252"/>
    </source>
</evidence>
<evidence type="ECO:0000256" key="26">
    <source>
        <dbReference type="ARBA" id="ARBA00022844"/>
    </source>
</evidence>
<evidence type="ECO:0000256" key="29">
    <source>
        <dbReference type="ARBA" id="ARBA00023136"/>
    </source>
</evidence>
<organismHost>
    <name type="scientific">Homo sapiens</name>
    <name type="common">Human</name>
    <dbReference type="NCBI Taxonomy" id="9606"/>
</organismHost>
<dbReference type="InterPro" id="IPR012316">
    <property type="entry name" value="ITAM_motif_hantavir-typ"/>
</dbReference>
<keyword evidence="35" id="KW-1160">Virus entry into host cell</keyword>
<evidence type="ECO:0000256" key="24">
    <source>
        <dbReference type="ARBA" id="ARBA00022812"/>
    </source>
</evidence>
<evidence type="ECO:0000256" key="35">
    <source>
        <dbReference type="ARBA" id="ARBA00023296"/>
    </source>
</evidence>
<organismHost>
    <name type="scientific">Apodemus agrarius</name>
    <name type="common">Eurasian field mouse</name>
    <dbReference type="NCBI Taxonomy" id="39030"/>
</organismHost>
<dbReference type="Pfam" id="PF01567">
    <property type="entry name" value="Hanta_Gn-H"/>
    <property type="match status" value="1"/>
</dbReference>
<dbReference type="GO" id="GO:0033650">
    <property type="term" value="C:host cell mitochondrion"/>
    <property type="evidence" value="ECO:0007669"/>
    <property type="project" value="UniProtKB-SubCell"/>
</dbReference>
<evidence type="ECO:0000256" key="20">
    <source>
        <dbReference type="ARBA" id="ARBA00022729"/>
    </source>
</evidence>
<evidence type="ECO:0000256" key="31">
    <source>
        <dbReference type="ARBA" id="ARBA00023157"/>
    </source>
</evidence>
<evidence type="ECO:0000256" key="28">
    <source>
        <dbReference type="ARBA" id="ARBA00022989"/>
    </source>
</evidence>
<evidence type="ECO:0000256" key="6">
    <source>
        <dbReference type="ARBA" id="ARBA00004385"/>
    </source>
</evidence>
<keyword evidence="24" id="KW-1040">Host Golgi apparatus</keyword>
<dbReference type="Pfam" id="PF20679">
    <property type="entry name" value="Hanta_Gn-B"/>
    <property type="match status" value="1"/>
</dbReference>